<evidence type="ECO:0000313" key="1">
    <source>
        <dbReference type="EMBL" id="NEN07331.1"/>
    </source>
</evidence>
<proteinExistence type="predicted"/>
<keyword evidence="2" id="KW-1185">Reference proteome</keyword>
<dbReference type="EMBL" id="JAAGWY010000004">
    <property type="protein sequence ID" value="NEN07331.1"/>
    <property type="molecule type" value="Genomic_DNA"/>
</dbReference>
<evidence type="ECO:0000313" key="2">
    <source>
        <dbReference type="Proteomes" id="UP000474967"/>
    </source>
</evidence>
<name>A0A6L9Y0Y9_9MICO</name>
<comment type="caution">
    <text evidence="1">The sequence shown here is derived from an EMBL/GenBank/DDBJ whole genome shotgun (WGS) entry which is preliminary data.</text>
</comment>
<dbReference type="AlphaFoldDB" id="A0A6L9Y0Y9"/>
<dbReference type="RefSeq" id="WP_163290747.1">
    <property type="nucleotide sequence ID" value="NZ_JAAGWY010000004.1"/>
</dbReference>
<organism evidence="1 2">
    <name type="scientific">Leifsonia tongyongensis</name>
    <dbReference type="NCBI Taxonomy" id="1268043"/>
    <lineage>
        <taxon>Bacteria</taxon>
        <taxon>Bacillati</taxon>
        <taxon>Actinomycetota</taxon>
        <taxon>Actinomycetes</taxon>
        <taxon>Micrococcales</taxon>
        <taxon>Microbacteriaceae</taxon>
        <taxon>Leifsonia</taxon>
    </lineage>
</organism>
<sequence>MQDASLERPAKNTPLLALAGVVHADADTTYAVLAELVAPQGEGATFLRDDETRTLVVQGGWWYRGEYRVLPDEEGARVEHELVNVARTAHWAGPITGRSVIADTPALFQQLLTDLVARVE</sequence>
<dbReference type="Proteomes" id="UP000474967">
    <property type="component" value="Unassembled WGS sequence"/>
</dbReference>
<gene>
    <name evidence="1" type="ORF">G3T36_15835</name>
</gene>
<reference evidence="1 2" key="1">
    <citation type="journal article" date="2014" name="J. Microbiol.">
        <title>Diaminobutyricibacter tongyongensis gen. nov., sp. nov. and Homoserinibacter gongjuensis gen. nov., sp. nov. belong to the family Microbacteriaceae.</title>
        <authorList>
            <person name="Kim S.J."/>
            <person name="Ahn J.H."/>
            <person name="Weon H.Y."/>
            <person name="Hamada M."/>
            <person name="Suzuki K."/>
            <person name="Kwon S.W."/>
        </authorList>
    </citation>
    <scope>NUCLEOTIDE SEQUENCE [LARGE SCALE GENOMIC DNA]</scope>
    <source>
        <strain evidence="1 2">NBRC 108724</strain>
    </source>
</reference>
<evidence type="ECO:0008006" key="3">
    <source>
        <dbReference type="Google" id="ProtNLM"/>
    </source>
</evidence>
<accession>A0A6L9Y0Y9</accession>
<protein>
    <recommendedName>
        <fullName evidence="3">SRPBCC family protein</fullName>
    </recommendedName>
</protein>